<dbReference type="Proteomes" id="UP000184076">
    <property type="component" value="Unassembled WGS sequence"/>
</dbReference>
<evidence type="ECO:0000313" key="3">
    <source>
        <dbReference type="Proteomes" id="UP000184076"/>
    </source>
</evidence>
<organism evidence="2 3">
    <name type="scientific">Desulfacinum infernum DSM 9756</name>
    <dbReference type="NCBI Taxonomy" id="1121391"/>
    <lineage>
        <taxon>Bacteria</taxon>
        <taxon>Pseudomonadati</taxon>
        <taxon>Thermodesulfobacteriota</taxon>
        <taxon>Syntrophobacteria</taxon>
        <taxon>Syntrophobacterales</taxon>
        <taxon>Syntrophobacteraceae</taxon>
        <taxon>Desulfacinum</taxon>
    </lineage>
</organism>
<feature type="transmembrane region" description="Helical" evidence="1">
    <location>
        <begin position="54"/>
        <end position="74"/>
    </location>
</feature>
<keyword evidence="1" id="KW-0472">Membrane</keyword>
<evidence type="ECO:0000313" key="2">
    <source>
        <dbReference type="EMBL" id="SHF32385.1"/>
    </source>
</evidence>
<evidence type="ECO:0000256" key="1">
    <source>
        <dbReference type="SAM" id="Phobius"/>
    </source>
</evidence>
<dbReference type="RefSeq" id="WP_073038618.1">
    <property type="nucleotide sequence ID" value="NZ_FQVB01000015.1"/>
</dbReference>
<keyword evidence="3" id="KW-1185">Reference proteome</keyword>
<keyword evidence="1" id="KW-0812">Transmembrane</keyword>
<feature type="transmembrane region" description="Helical" evidence="1">
    <location>
        <begin position="25"/>
        <end position="48"/>
    </location>
</feature>
<dbReference type="EMBL" id="FQVB01000015">
    <property type="protein sequence ID" value="SHF32385.1"/>
    <property type="molecule type" value="Genomic_DNA"/>
</dbReference>
<accession>A0A1M5AQC7</accession>
<keyword evidence="1" id="KW-1133">Transmembrane helix</keyword>
<gene>
    <name evidence="2" type="ORF">SAMN02745206_01752</name>
</gene>
<name>A0A1M5AQC7_9BACT</name>
<proteinExistence type="predicted"/>
<dbReference type="OrthoDB" id="5519974at2"/>
<dbReference type="AlphaFoldDB" id="A0A1M5AQC7"/>
<protein>
    <submittedName>
        <fullName evidence="2">Uncharacterized protein</fullName>
    </submittedName>
</protein>
<sequence length="151" mass="16994">MFFNRRKKKKDEPEEKKPTVNQGIFYLYAIIGLQVLFVFGLMAVIITLGKVLATPLWVFLFSLAVGVAGIAYVYRKAKAQLRKVRDALKHVDLSDRNYEISFMGGVLTMRVEHNPQRLLEDRSNPLVEAEVDAEPVEAAATRPAKVVGMSN</sequence>
<reference evidence="3" key="1">
    <citation type="submission" date="2016-11" db="EMBL/GenBank/DDBJ databases">
        <authorList>
            <person name="Varghese N."/>
            <person name="Submissions S."/>
        </authorList>
    </citation>
    <scope>NUCLEOTIDE SEQUENCE [LARGE SCALE GENOMIC DNA]</scope>
    <source>
        <strain evidence="3">DSM 9756</strain>
    </source>
</reference>